<reference evidence="6 7" key="1">
    <citation type="submission" date="2020-11" db="EMBL/GenBank/DDBJ databases">
        <title>Streptomyces spirodelae sp. nov., isolated from duckweed.</title>
        <authorList>
            <person name="Saimee Y."/>
            <person name="Duangmal K."/>
        </authorList>
    </citation>
    <scope>NUCLEOTIDE SEQUENCE [LARGE SCALE GENOMIC DNA]</scope>
    <source>
        <strain evidence="6 7">S16-07</strain>
    </source>
</reference>
<evidence type="ECO:0000256" key="1">
    <source>
        <dbReference type="ARBA" id="ARBA00022598"/>
    </source>
</evidence>
<evidence type="ECO:0000259" key="5">
    <source>
        <dbReference type="PROSITE" id="PS50975"/>
    </source>
</evidence>
<dbReference type="InterPro" id="IPR040570">
    <property type="entry name" value="LAL_C2"/>
</dbReference>
<dbReference type="Gene3D" id="3.30.470.20">
    <property type="entry name" value="ATP-grasp fold, B domain"/>
    <property type="match status" value="1"/>
</dbReference>
<dbReference type="InterPro" id="IPR011761">
    <property type="entry name" value="ATP-grasp"/>
</dbReference>
<dbReference type="RefSeq" id="WP_209243202.1">
    <property type="nucleotide sequence ID" value="NZ_JADKMA010000238.1"/>
</dbReference>
<keyword evidence="2 4" id="KW-0547">Nucleotide-binding</keyword>
<organism evidence="6 7">
    <name type="scientific">Streptomyces oryzae</name>
    <dbReference type="NCBI Taxonomy" id="1434886"/>
    <lineage>
        <taxon>Bacteria</taxon>
        <taxon>Bacillati</taxon>
        <taxon>Actinomycetota</taxon>
        <taxon>Actinomycetes</taxon>
        <taxon>Kitasatosporales</taxon>
        <taxon>Streptomycetaceae</taxon>
        <taxon>Streptomyces</taxon>
    </lineage>
</organism>
<dbReference type="PROSITE" id="PS50975">
    <property type="entry name" value="ATP_GRASP"/>
    <property type="match status" value="1"/>
</dbReference>
<dbReference type="PANTHER" id="PTHR43585">
    <property type="entry name" value="FUMIPYRROLE BIOSYNTHESIS PROTEIN C"/>
    <property type="match status" value="1"/>
</dbReference>
<dbReference type="Pfam" id="PF13535">
    <property type="entry name" value="ATP-grasp_4"/>
    <property type="match status" value="1"/>
</dbReference>
<dbReference type="InterPro" id="IPR052032">
    <property type="entry name" value="ATP-dep_AA_Ligase"/>
</dbReference>
<comment type="caution">
    <text evidence="6">The sequence shown here is derived from an EMBL/GenBank/DDBJ whole genome shotgun (WGS) entry which is preliminary data.</text>
</comment>
<evidence type="ECO:0000256" key="4">
    <source>
        <dbReference type="PROSITE-ProRule" id="PRU00409"/>
    </source>
</evidence>
<dbReference type="Pfam" id="PF18603">
    <property type="entry name" value="LAL_C2"/>
    <property type="match status" value="1"/>
</dbReference>
<keyword evidence="1" id="KW-0436">Ligase</keyword>
<accession>A0ABS3XKY7</accession>
<gene>
    <name evidence="6" type="ORF">ITI46_30735</name>
</gene>
<evidence type="ECO:0000313" key="6">
    <source>
        <dbReference type="EMBL" id="MBO8195991.1"/>
    </source>
</evidence>
<evidence type="ECO:0000313" key="7">
    <source>
        <dbReference type="Proteomes" id="UP001519064"/>
    </source>
</evidence>
<dbReference type="EMBL" id="JADKMA010000238">
    <property type="protein sequence ID" value="MBO8195991.1"/>
    <property type="molecule type" value="Genomic_DNA"/>
</dbReference>
<keyword evidence="7" id="KW-1185">Reference proteome</keyword>
<keyword evidence="3 4" id="KW-0067">ATP-binding</keyword>
<proteinExistence type="predicted"/>
<dbReference type="SUPFAM" id="SSF56059">
    <property type="entry name" value="Glutathione synthetase ATP-binding domain-like"/>
    <property type="match status" value="1"/>
</dbReference>
<evidence type="ECO:0000256" key="3">
    <source>
        <dbReference type="ARBA" id="ARBA00022840"/>
    </source>
</evidence>
<dbReference type="PANTHER" id="PTHR43585:SF2">
    <property type="entry name" value="ATP-GRASP ENZYME FSQD"/>
    <property type="match status" value="1"/>
</dbReference>
<feature type="domain" description="ATP-grasp" evidence="5">
    <location>
        <begin position="115"/>
        <end position="331"/>
    </location>
</feature>
<sequence length="426" mass="46853">MSILVLHKKNLSRRRHLARARDYARQHGERLLLVMKDPDWEADYVDRVEIADTSSIDETLTAARRLAADESEPFTAVVTFAEAPVPAVARVAAEFGLPGVPERTARLARDKWRMRQAFTEGGVPQPRHGLAHSLDEARELARHTGFPLVMKPVLGTGSMFVRSVADEDELAAYFETFRTGAWDGFTYDPLHEAAQREYEGGLLLEEFVPGTEICVESVVHEGATTTLAIHDKPLPTGPTFEEVYACTPTRLPAATVKAVEEATAAVHRALDIRTGATHVEFRLRGAEHDPAGPPQPVVLEAAARMGGGPIYRSVQLSTGVDMVAAVLDLARGRAPHLDPRPEPTPVGFWNIFPKQAGTFTGAAGLEEVRADPRVDEVEIYREPGEHLLVPPRTFQGHGHLIYTVERTDQLDPVFRELTGALRLETA</sequence>
<dbReference type="Proteomes" id="UP001519064">
    <property type="component" value="Unassembled WGS sequence"/>
</dbReference>
<evidence type="ECO:0000256" key="2">
    <source>
        <dbReference type="ARBA" id="ARBA00022741"/>
    </source>
</evidence>
<dbReference type="Gene3D" id="3.40.50.20">
    <property type="match status" value="1"/>
</dbReference>
<name>A0ABS3XKY7_9ACTN</name>
<protein>
    <submittedName>
        <fullName evidence="6">ATP-grasp domain-containing protein</fullName>
    </submittedName>
</protein>